<evidence type="ECO:0000313" key="3">
    <source>
        <dbReference type="Proteomes" id="UP000744769"/>
    </source>
</evidence>
<keyword evidence="3" id="KW-1185">Reference proteome</keyword>
<evidence type="ECO:0000313" key="2">
    <source>
        <dbReference type="EMBL" id="NHN56577.1"/>
    </source>
</evidence>
<reference evidence="2" key="1">
    <citation type="submission" date="2020-03" db="EMBL/GenBank/DDBJ databases">
        <title>Draft sequencing of Calidifontibacter sp. DB0510.</title>
        <authorList>
            <person name="Kim D.-U."/>
        </authorList>
    </citation>
    <scope>NUCLEOTIDE SEQUENCE</scope>
    <source>
        <strain evidence="2">DB0510</strain>
    </source>
</reference>
<dbReference type="RefSeq" id="WP_166197247.1">
    <property type="nucleotide sequence ID" value="NZ_JAAOIV010000009.1"/>
</dbReference>
<gene>
    <name evidence="2" type="ORF">G9U51_12385</name>
</gene>
<organism evidence="2 3">
    <name type="scientific">Metallococcus carri</name>
    <dbReference type="NCBI Taxonomy" id="1656884"/>
    <lineage>
        <taxon>Bacteria</taxon>
        <taxon>Bacillati</taxon>
        <taxon>Actinomycetota</taxon>
        <taxon>Actinomycetes</taxon>
        <taxon>Micrococcales</taxon>
        <taxon>Dermacoccaceae</taxon>
        <taxon>Metallococcus</taxon>
    </lineage>
</organism>
<sequence>MYDLAVIGALQKTRRVQVATWSSCPLIDIVIESGRRDPAGCRRYVTGSTSWLTSHRDGAPVILGMSAAELSNPRTALIDPATGERATSAAEKAKVWTAGLRRTVLALSAAGHPVYVVQIAPHFPVTPYEDWWNPADCPNWKLRTSLSTCAPSISRAQADRDQRLLLDAQANALQGTPARLIVVRDALCPNARCAVNQDTEWIYRDGVHITQAESWRLRTLFARALTQPTS</sequence>
<feature type="domain" description="SGNH" evidence="1">
    <location>
        <begin position="12"/>
        <end position="222"/>
    </location>
</feature>
<accession>A0A967B6Q8</accession>
<name>A0A967B6Q8_9MICO</name>
<evidence type="ECO:0000259" key="1">
    <source>
        <dbReference type="Pfam" id="PF19040"/>
    </source>
</evidence>
<comment type="caution">
    <text evidence="2">The sequence shown here is derived from an EMBL/GenBank/DDBJ whole genome shotgun (WGS) entry which is preliminary data.</text>
</comment>
<dbReference type="EMBL" id="JAAOIV010000009">
    <property type="protein sequence ID" value="NHN56577.1"/>
    <property type="molecule type" value="Genomic_DNA"/>
</dbReference>
<dbReference type="AlphaFoldDB" id="A0A967B6Q8"/>
<dbReference type="Proteomes" id="UP000744769">
    <property type="component" value="Unassembled WGS sequence"/>
</dbReference>
<dbReference type="Pfam" id="PF19040">
    <property type="entry name" value="SGNH"/>
    <property type="match status" value="1"/>
</dbReference>
<proteinExistence type="predicted"/>
<protein>
    <recommendedName>
        <fullName evidence="1">SGNH domain-containing protein</fullName>
    </recommendedName>
</protein>
<dbReference type="InterPro" id="IPR043968">
    <property type="entry name" value="SGNH"/>
</dbReference>